<organism evidence="2 3">
    <name type="scientific">Orchesella dallaii</name>
    <dbReference type="NCBI Taxonomy" id="48710"/>
    <lineage>
        <taxon>Eukaryota</taxon>
        <taxon>Metazoa</taxon>
        <taxon>Ecdysozoa</taxon>
        <taxon>Arthropoda</taxon>
        <taxon>Hexapoda</taxon>
        <taxon>Collembola</taxon>
        <taxon>Entomobryomorpha</taxon>
        <taxon>Entomobryoidea</taxon>
        <taxon>Orchesellidae</taxon>
        <taxon>Orchesellinae</taxon>
        <taxon>Orchesella</taxon>
    </lineage>
</organism>
<keyword evidence="3" id="KW-1185">Reference proteome</keyword>
<gene>
    <name evidence="2" type="ORF">ODALV1_LOCUS23581</name>
</gene>
<keyword evidence="1" id="KW-0812">Transmembrane</keyword>
<sequence>MKSPLILLAYRLNQALDDHLFPAYFIYWDKNDEKWRKPKKNKKLKLVPYSLANFSLVGIIGLGCGIIIAFSCIYSPGILPTRFSAFILLAFPVSLGYDIFVLIFGDELVSLTNCYLHLNENRKDGNGQVKVVISFRSIKEELIKIWKKETHWLGLFLNMIVKSYFYVAVAVPATAVYFDWDPFYLAVVAVTKLLGLDEEFASSGFILTVRIILSAIQGQAIFVNYRALTMTCCQIGFSVLDSTKMLQSEEEMLSYHIIFEYKNFKYPKEYPTLFAKFSLEEC</sequence>
<keyword evidence="1" id="KW-1133">Transmembrane helix</keyword>
<evidence type="ECO:0000313" key="3">
    <source>
        <dbReference type="Proteomes" id="UP001642540"/>
    </source>
</evidence>
<dbReference type="Proteomes" id="UP001642540">
    <property type="component" value="Unassembled WGS sequence"/>
</dbReference>
<reference evidence="2 3" key="1">
    <citation type="submission" date="2024-08" db="EMBL/GenBank/DDBJ databases">
        <authorList>
            <person name="Cucini C."/>
            <person name="Frati F."/>
        </authorList>
    </citation>
    <scope>NUCLEOTIDE SEQUENCE [LARGE SCALE GENOMIC DNA]</scope>
</reference>
<feature type="transmembrane region" description="Helical" evidence="1">
    <location>
        <begin position="200"/>
        <end position="222"/>
    </location>
</feature>
<evidence type="ECO:0000313" key="2">
    <source>
        <dbReference type="EMBL" id="CAL8130132.1"/>
    </source>
</evidence>
<dbReference type="EMBL" id="CAXLJM020000081">
    <property type="protein sequence ID" value="CAL8130132.1"/>
    <property type="molecule type" value="Genomic_DNA"/>
</dbReference>
<proteinExistence type="predicted"/>
<protein>
    <submittedName>
        <fullName evidence="2">Uncharacterized protein</fullName>
    </submittedName>
</protein>
<feature type="transmembrane region" description="Helical" evidence="1">
    <location>
        <begin position="83"/>
        <end position="104"/>
    </location>
</feature>
<evidence type="ECO:0000256" key="1">
    <source>
        <dbReference type="SAM" id="Phobius"/>
    </source>
</evidence>
<keyword evidence="1" id="KW-0472">Membrane</keyword>
<feature type="transmembrane region" description="Helical" evidence="1">
    <location>
        <begin position="152"/>
        <end position="180"/>
    </location>
</feature>
<feature type="transmembrane region" description="Helical" evidence="1">
    <location>
        <begin position="46"/>
        <end position="71"/>
    </location>
</feature>
<name>A0ABP1RLM7_9HEXA</name>
<accession>A0ABP1RLM7</accession>
<comment type="caution">
    <text evidence="2">The sequence shown here is derived from an EMBL/GenBank/DDBJ whole genome shotgun (WGS) entry which is preliminary data.</text>
</comment>